<organism evidence="2 3">
    <name type="scientific">Pseudomonas fragi</name>
    <dbReference type="NCBI Taxonomy" id="296"/>
    <lineage>
        <taxon>Bacteria</taxon>
        <taxon>Pseudomonadati</taxon>
        <taxon>Pseudomonadota</taxon>
        <taxon>Gammaproteobacteria</taxon>
        <taxon>Pseudomonadales</taxon>
        <taxon>Pseudomonadaceae</taxon>
        <taxon>Pseudomonas</taxon>
    </lineage>
</organism>
<proteinExistence type="predicted"/>
<dbReference type="EMBL" id="CAACYJ010000012">
    <property type="protein sequence ID" value="VFB18324.1"/>
    <property type="molecule type" value="Genomic_DNA"/>
</dbReference>
<evidence type="ECO:0000313" key="3">
    <source>
        <dbReference type="Proteomes" id="UP000330809"/>
    </source>
</evidence>
<dbReference type="Proteomes" id="UP000330809">
    <property type="component" value="Unassembled WGS sequence"/>
</dbReference>
<name>A0A449IFX5_PSEFR</name>
<evidence type="ECO:0000256" key="1">
    <source>
        <dbReference type="SAM" id="Phobius"/>
    </source>
</evidence>
<feature type="transmembrane region" description="Helical" evidence="1">
    <location>
        <begin position="26"/>
        <end position="44"/>
    </location>
</feature>
<reference evidence="2 3" key="1">
    <citation type="submission" date="2019-02" db="EMBL/GenBank/DDBJ databases">
        <authorList>
            <consortium name="Pathogen Informatics"/>
        </authorList>
    </citation>
    <scope>NUCLEOTIDE SEQUENCE [LARGE SCALE GENOMIC DNA]</scope>
    <source>
        <strain evidence="2 3">3012STDY7103891</strain>
    </source>
</reference>
<sequence>MRWFFVTMLCGGVGLWLGTQYQIPQWIMWLLLSLGTALWVFAKWHESREAEQERNHDRA</sequence>
<protein>
    <submittedName>
        <fullName evidence="2">Uncharacterized protein</fullName>
    </submittedName>
</protein>
<keyword evidence="1" id="KW-0472">Membrane</keyword>
<gene>
    <name evidence="2" type="ORF">NCTC10754_00867</name>
</gene>
<keyword evidence="1" id="KW-0812">Transmembrane</keyword>
<accession>A0A449IFX5</accession>
<dbReference type="AlphaFoldDB" id="A0A449IFX5"/>
<evidence type="ECO:0000313" key="2">
    <source>
        <dbReference type="EMBL" id="VFB18324.1"/>
    </source>
</evidence>
<keyword evidence="1" id="KW-1133">Transmembrane helix</keyword>